<dbReference type="HOGENOM" id="CLU_829447_0_0_1"/>
<evidence type="ECO:0000313" key="4">
    <source>
        <dbReference type="Proteomes" id="UP000008181"/>
    </source>
</evidence>
<feature type="transmembrane region" description="Helical" evidence="2">
    <location>
        <begin position="40"/>
        <end position="60"/>
    </location>
</feature>
<evidence type="ECO:0000256" key="1">
    <source>
        <dbReference type="SAM" id="MobiDB-lite"/>
    </source>
</evidence>
<dbReference type="GeneID" id="11517685"/>
<dbReference type="OrthoDB" id="4571782at2759"/>
<keyword evidence="2" id="KW-1133">Transmembrane helix</keyword>
<dbReference type="KEGG" id="ttt:THITE_2110267"/>
<feature type="transmembrane region" description="Helical" evidence="2">
    <location>
        <begin position="99"/>
        <end position="119"/>
    </location>
</feature>
<evidence type="ECO:0000256" key="2">
    <source>
        <dbReference type="SAM" id="Phobius"/>
    </source>
</evidence>
<keyword evidence="2" id="KW-0812">Transmembrane</keyword>
<dbReference type="Proteomes" id="UP000008181">
    <property type="component" value="Chromosome 1"/>
</dbReference>
<dbReference type="AlphaFoldDB" id="G2QS96"/>
<reference evidence="3 4" key="1">
    <citation type="journal article" date="2011" name="Nat. Biotechnol.">
        <title>Comparative genomic analysis of the thermophilic biomass-degrading fungi Myceliophthora thermophila and Thielavia terrestris.</title>
        <authorList>
            <person name="Berka R.M."/>
            <person name="Grigoriev I.V."/>
            <person name="Otillar R."/>
            <person name="Salamov A."/>
            <person name="Grimwood J."/>
            <person name="Reid I."/>
            <person name="Ishmael N."/>
            <person name="John T."/>
            <person name="Darmond C."/>
            <person name="Moisan M.-C."/>
            <person name="Henrissat B."/>
            <person name="Coutinho P.M."/>
            <person name="Lombard V."/>
            <person name="Natvig D.O."/>
            <person name="Lindquist E."/>
            <person name="Schmutz J."/>
            <person name="Lucas S."/>
            <person name="Harris P."/>
            <person name="Powlowski J."/>
            <person name="Bellemare A."/>
            <person name="Taylor D."/>
            <person name="Butler G."/>
            <person name="de Vries R.P."/>
            <person name="Allijn I.E."/>
            <person name="van den Brink J."/>
            <person name="Ushinsky S."/>
            <person name="Storms R."/>
            <person name="Powell A.J."/>
            <person name="Paulsen I.T."/>
            <person name="Elbourne L.D.H."/>
            <person name="Baker S.E."/>
            <person name="Magnuson J."/>
            <person name="LaBoissiere S."/>
            <person name="Clutterbuck A.J."/>
            <person name="Martinez D."/>
            <person name="Wogulis M."/>
            <person name="de Leon A.L."/>
            <person name="Rey M.W."/>
            <person name="Tsang A."/>
        </authorList>
    </citation>
    <scope>NUCLEOTIDE SEQUENCE [LARGE SCALE GENOMIC DNA]</scope>
    <source>
        <strain evidence="4">ATCC 38088 / NRRL 8126</strain>
    </source>
</reference>
<feature type="region of interest" description="Disordered" evidence="1">
    <location>
        <begin position="316"/>
        <end position="335"/>
    </location>
</feature>
<feature type="transmembrane region" description="Helical" evidence="2">
    <location>
        <begin position="196"/>
        <end position="217"/>
    </location>
</feature>
<keyword evidence="4" id="KW-1185">Reference proteome</keyword>
<gene>
    <name evidence="3" type="ORF">THITE_2110267</name>
</gene>
<evidence type="ECO:0000313" key="3">
    <source>
        <dbReference type="EMBL" id="AEO64285.1"/>
    </source>
</evidence>
<proteinExistence type="predicted"/>
<name>G2QS96_THETT</name>
<dbReference type="RefSeq" id="XP_003650621.1">
    <property type="nucleotide sequence ID" value="XM_003650573.1"/>
</dbReference>
<feature type="compositionally biased region" description="Basic and acidic residues" evidence="1">
    <location>
        <begin position="235"/>
        <end position="246"/>
    </location>
</feature>
<keyword evidence="2" id="KW-0472">Membrane</keyword>
<dbReference type="eggNOG" id="ENOG502RJ7B">
    <property type="taxonomic scope" value="Eukaryota"/>
</dbReference>
<dbReference type="EMBL" id="CP003009">
    <property type="protein sequence ID" value="AEO64285.1"/>
    <property type="molecule type" value="Genomic_DNA"/>
</dbReference>
<sequence>MRRCVLVSGICSRRAGSDVDGAAETSGAINEKPVRNRRDWSAIASTVLRLLQFAYFVFAYHSLQAFQRSSYFHEDGPWPRSPGEMHSARRMMRWARMQASVILIYHAFALAVPCLLRLLRPARWPFRGLATLFGDGCAMVALLNIMVQLDGAHEHYCHRPPPRDDSITHAMLSFGKEPPFPHGMARHRAVCHSLDVVFGLGGLVILSSMLTAVITAWRARRPSPSVFAKVEQASDVERGTARRAAVDDPSPQATPQRRHSPPPPYHYPFAPELARGHLGCVADEVAAAPNPGSRASMETVSSVGLANYLVSDGWRAPEEPPVYSSRPPSVHHALP</sequence>
<feature type="region of interest" description="Disordered" evidence="1">
    <location>
        <begin position="230"/>
        <end position="268"/>
    </location>
</feature>
<protein>
    <submittedName>
        <fullName evidence="3">Uncharacterized protein</fullName>
    </submittedName>
</protein>
<accession>G2QS96</accession>
<organism evidence="3 4">
    <name type="scientific">Thermothielavioides terrestris (strain ATCC 38088 / NRRL 8126)</name>
    <name type="common">Thielavia terrestris</name>
    <dbReference type="NCBI Taxonomy" id="578455"/>
    <lineage>
        <taxon>Eukaryota</taxon>
        <taxon>Fungi</taxon>
        <taxon>Dikarya</taxon>
        <taxon>Ascomycota</taxon>
        <taxon>Pezizomycotina</taxon>
        <taxon>Sordariomycetes</taxon>
        <taxon>Sordariomycetidae</taxon>
        <taxon>Sordariales</taxon>
        <taxon>Chaetomiaceae</taxon>
        <taxon>Thermothielavioides</taxon>
        <taxon>Thermothielavioides terrestris</taxon>
    </lineage>
</organism>